<proteinExistence type="predicted"/>
<dbReference type="EMBL" id="NBNE01002041">
    <property type="protein sequence ID" value="OWZ11731.1"/>
    <property type="molecule type" value="Genomic_DNA"/>
</dbReference>
<organism evidence="1 2">
    <name type="scientific">Phytophthora megakarya</name>
    <dbReference type="NCBI Taxonomy" id="4795"/>
    <lineage>
        <taxon>Eukaryota</taxon>
        <taxon>Sar</taxon>
        <taxon>Stramenopiles</taxon>
        <taxon>Oomycota</taxon>
        <taxon>Peronosporomycetes</taxon>
        <taxon>Peronosporales</taxon>
        <taxon>Peronosporaceae</taxon>
        <taxon>Phytophthora</taxon>
    </lineage>
</organism>
<keyword evidence="2" id="KW-1185">Reference proteome</keyword>
<gene>
    <name evidence="1" type="ORF">PHMEG_00015209</name>
</gene>
<sequence>MASSWKLGPDTLSWCNTLSSKNPYSQELSRIIGAVEAQFGIRVSAAHLAGAQNTLADLGSRPTDTGGFTTHKSQPSIAFPSRLVKKVLCIVMAPVVPISHSGRNAKVAPRARYISSIATTGCVHPSLLDFKWYRRATTFDTHSDQTQPHSLVSLHPITDFSNPRHRVLYGATVQGFFFLLRRSEYLTVDGRRHEYCIQVRDLHVLDAVINQH</sequence>
<name>A0A225W1V5_9STRA</name>
<comment type="caution">
    <text evidence="1">The sequence shown here is derived from an EMBL/GenBank/DDBJ whole genome shotgun (WGS) entry which is preliminary data.</text>
</comment>
<dbReference type="OrthoDB" id="104635at2759"/>
<protein>
    <submittedName>
        <fullName evidence="1">Uncharacterized protein</fullName>
    </submittedName>
</protein>
<dbReference type="STRING" id="4795.A0A225W1V5"/>
<accession>A0A225W1V5</accession>
<evidence type="ECO:0000313" key="1">
    <source>
        <dbReference type="EMBL" id="OWZ11731.1"/>
    </source>
</evidence>
<reference evidence="2" key="1">
    <citation type="submission" date="2017-03" db="EMBL/GenBank/DDBJ databases">
        <title>Phytopthora megakarya and P. palmivora, two closely related causual agents of cacao black pod achieved similar genome size and gene model numbers by different mechanisms.</title>
        <authorList>
            <person name="Ali S."/>
            <person name="Shao J."/>
            <person name="Larry D.J."/>
            <person name="Kronmiller B."/>
            <person name="Shen D."/>
            <person name="Strem M.D."/>
            <person name="Melnick R.L."/>
            <person name="Guiltinan M.J."/>
            <person name="Tyler B.M."/>
            <person name="Meinhardt L.W."/>
            <person name="Bailey B.A."/>
        </authorList>
    </citation>
    <scope>NUCLEOTIDE SEQUENCE [LARGE SCALE GENOMIC DNA]</scope>
    <source>
        <strain evidence="2">zdho120</strain>
    </source>
</reference>
<evidence type="ECO:0000313" key="2">
    <source>
        <dbReference type="Proteomes" id="UP000198211"/>
    </source>
</evidence>
<dbReference type="AlphaFoldDB" id="A0A225W1V5"/>
<dbReference type="Proteomes" id="UP000198211">
    <property type="component" value="Unassembled WGS sequence"/>
</dbReference>